<organism evidence="1">
    <name type="scientific">marine sediment metagenome</name>
    <dbReference type="NCBI Taxonomy" id="412755"/>
    <lineage>
        <taxon>unclassified sequences</taxon>
        <taxon>metagenomes</taxon>
        <taxon>ecological metagenomes</taxon>
    </lineage>
</organism>
<sequence length="49" mass="5677">MWYFVSFKLCVYVIKAFLCTFEQLTCSPFAHVSAAFKLRKAVRRLTAAI</sequence>
<gene>
    <name evidence="1" type="ORF">MGSAQ_001042</name>
</gene>
<proteinExistence type="predicted"/>
<name>A0A1B6NWX1_9ZZZZ</name>
<dbReference type="AlphaFoldDB" id="A0A1B6NWX1"/>
<accession>A0A1B6NWX1</accession>
<comment type="caution">
    <text evidence="1">The sequence shown here is derived from an EMBL/GenBank/DDBJ whole genome shotgun (WGS) entry which is preliminary data.</text>
</comment>
<dbReference type="EMBL" id="AYSL01000524">
    <property type="protein sequence ID" value="KTF07462.1"/>
    <property type="molecule type" value="Genomic_DNA"/>
</dbReference>
<reference evidence="1" key="1">
    <citation type="submission" date="2013-11" db="EMBL/GenBank/DDBJ databases">
        <title>Microbial diversity, functional groups and degradation webs in Northern and Southern Mediterranean and Red Sea marine crude oil polluted sites.</title>
        <authorList>
            <person name="Daffonchio D."/>
            <person name="Mapelli F."/>
            <person name="Ferrer M."/>
            <person name="Richter M."/>
            <person name="Cherif A."/>
            <person name="Malkawi H.I."/>
            <person name="Yakimov M.M."/>
            <person name="Abdel-Fattah Y.R."/>
            <person name="Blaghen M."/>
            <person name="Golyshin P.N."/>
            <person name="Kalogerakis N."/>
            <person name="Boon N."/>
            <person name="Magagnini M."/>
            <person name="Fava F."/>
        </authorList>
    </citation>
    <scope>NUCLEOTIDE SEQUENCE</scope>
</reference>
<evidence type="ECO:0000313" key="1">
    <source>
        <dbReference type="EMBL" id="KTF07462.1"/>
    </source>
</evidence>
<protein>
    <submittedName>
        <fullName evidence="1">Uncharacterized protein</fullName>
    </submittedName>
</protein>